<feature type="transmembrane region" description="Helical" evidence="1">
    <location>
        <begin position="274"/>
        <end position="291"/>
    </location>
</feature>
<evidence type="ECO:0008006" key="4">
    <source>
        <dbReference type="Google" id="ProtNLM"/>
    </source>
</evidence>
<feature type="transmembrane region" description="Helical" evidence="1">
    <location>
        <begin position="303"/>
        <end position="321"/>
    </location>
</feature>
<proteinExistence type="predicted"/>
<keyword evidence="1" id="KW-0812">Transmembrane</keyword>
<sequence length="330" mass="37077">MVEIFSILKAQFLDHHISLILMGITILGIGLFTYSASHIFLDFIEKICGHLVRKYKKANRKSNISPRLVAIIQSKHQSTVTKAKTVSDSFRWLIPEILLTSVKALIVFSIVAVLGLMIGTLWLKNIGAAIILAFLCILLPGQYLSRQDLRKQEKYISQFPIVVRTFLVALEQKGNARSAISYVAERAPEPSKSLFQTILLKIDSGFEPKLALKEITKEIKVSHAHLFEQLLADAYYQGTTLIPQFTRLAGQVDAMNELILENAQTTHAGRIQNFIMHFLVVILAVMLVRVLPESEKYLTQEIGGRTIVLLTFLSVLIGIIFDRMMSKVDA</sequence>
<reference evidence="2 3" key="1">
    <citation type="submission" date="2007-03" db="EMBL/GenBank/DDBJ databases">
        <title>Complete sequence of Desulfotomaculum reducens MI-1.</title>
        <authorList>
            <consortium name="US DOE Joint Genome Institute"/>
            <person name="Copeland A."/>
            <person name="Lucas S."/>
            <person name="Lapidus A."/>
            <person name="Barry K."/>
            <person name="Detter J.C."/>
            <person name="Glavina del Rio T."/>
            <person name="Hammon N."/>
            <person name="Israni S."/>
            <person name="Dalin E."/>
            <person name="Tice H."/>
            <person name="Pitluck S."/>
            <person name="Sims D."/>
            <person name="Brettin T."/>
            <person name="Bruce D."/>
            <person name="Han C."/>
            <person name="Tapia R."/>
            <person name="Schmutz J."/>
            <person name="Larimer F."/>
            <person name="Land M."/>
            <person name="Hauser L."/>
            <person name="Kyrpides N."/>
            <person name="Kim E."/>
            <person name="Tebo B.M."/>
            <person name="Richardson P."/>
        </authorList>
    </citation>
    <scope>NUCLEOTIDE SEQUENCE [LARGE SCALE GENOMIC DNA]</scope>
    <source>
        <strain evidence="2 3">MI-1</strain>
    </source>
</reference>
<dbReference type="AlphaFoldDB" id="A4J337"/>
<dbReference type="KEGG" id="drm:Dred_0955"/>
<dbReference type="PANTHER" id="PTHR35007:SF1">
    <property type="entry name" value="PILUS ASSEMBLY PROTEIN"/>
    <property type="match status" value="1"/>
</dbReference>
<dbReference type="Proteomes" id="UP000001556">
    <property type="component" value="Chromosome"/>
</dbReference>
<feature type="transmembrane region" description="Helical" evidence="1">
    <location>
        <begin position="97"/>
        <end position="120"/>
    </location>
</feature>
<dbReference type="EMBL" id="CP000612">
    <property type="protein sequence ID" value="ABO49490.1"/>
    <property type="molecule type" value="Genomic_DNA"/>
</dbReference>
<dbReference type="RefSeq" id="WP_011877319.1">
    <property type="nucleotide sequence ID" value="NC_009253.1"/>
</dbReference>
<keyword evidence="3" id="KW-1185">Reference proteome</keyword>
<evidence type="ECO:0000313" key="3">
    <source>
        <dbReference type="Proteomes" id="UP000001556"/>
    </source>
</evidence>
<keyword evidence="1" id="KW-0472">Membrane</keyword>
<protein>
    <recommendedName>
        <fullName evidence="4">Type II secretion system protein GspF domain-containing protein</fullName>
    </recommendedName>
</protein>
<feature type="transmembrane region" description="Helical" evidence="1">
    <location>
        <begin position="126"/>
        <end position="144"/>
    </location>
</feature>
<name>A4J337_DESRM</name>
<evidence type="ECO:0000256" key="1">
    <source>
        <dbReference type="SAM" id="Phobius"/>
    </source>
</evidence>
<dbReference type="STRING" id="349161.Dred_0955"/>
<dbReference type="HOGENOM" id="CLU_830878_0_0_9"/>
<gene>
    <name evidence="2" type="ordered locus">Dred_0955</name>
</gene>
<dbReference type="PANTHER" id="PTHR35007">
    <property type="entry name" value="INTEGRAL MEMBRANE PROTEIN-RELATED"/>
    <property type="match status" value="1"/>
</dbReference>
<feature type="transmembrane region" description="Helical" evidence="1">
    <location>
        <begin position="20"/>
        <end position="44"/>
    </location>
</feature>
<dbReference type="eggNOG" id="COG4965">
    <property type="taxonomic scope" value="Bacteria"/>
</dbReference>
<keyword evidence="1" id="KW-1133">Transmembrane helix</keyword>
<accession>A4J337</accession>
<organism evidence="2 3">
    <name type="scientific">Desulforamulus reducens (strain ATCC BAA-1160 / DSM 100696 / MI-1)</name>
    <name type="common">Desulfotomaculum reducens</name>
    <dbReference type="NCBI Taxonomy" id="349161"/>
    <lineage>
        <taxon>Bacteria</taxon>
        <taxon>Bacillati</taxon>
        <taxon>Bacillota</taxon>
        <taxon>Clostridia</taxon>
        <taxon>Eubacteriales</taxon>
        <taxon>Peptococcaceae</taxon>
        <taxon>Desulforamulus</taxon>
    </lineage>
</organism>
<evidence type="ECO:0000313" key="2">
    <source>
        <dbReference type="EMBL" id="ABO49490.1"/>
    </source>
</evidence>